<evidence type="ECO:0000313" key="2">
    <source>
        <dbReference type="EMBL" id="KAG0288142.1"/>
    </source>
</evidence>
<dbReference type="Proteomes" id="UP001194696">
    <property type="component" value="Unassembled WGS sequence"/>
</dbReference>
<evidence type="ECO:0008006" key="4">
    <source>
        <dbReference type="Google" id="ProtNLM"/>
    </source>
</evidence>
<comment type="caution">
    <text evidence="2">The sequence shown here is derived from an EMBL/GenBank/DDBJ whole genome shotgun (WGS) entry which is preliminary data.</text>
</comment>
<gene>
    <name evidence="2" type="ORF">BGZ96_008041</name>
</gene>
<organism evidence="2 3">
    <name type="scientific">Linnemannia gamsii</name>
    <dbReference type="NCBI Taxonomy" id="64522"/>
    <lineage>
        <taxon>Eukaryota</taxon>
        <taxon>Fungi</taxon>
        <taxon>Fungi incertae sedis</taxon>
        <taxon>Mucoromycota</taxon>
        <taxon>Mortierellomycotina</taxon>
        <taxon>Mortierellomycetes</taxon>
        <taxon>Mortierellales</taxon>
        <taxon>Mortierellaceae</taxon>
        <taxon>Linnemannia</taxon>
    </lineage>
</organism>
<feature type="compositionally biased region" description="Polar residues" evidence="1">
    <location>
        <begin position="1"/>
        <end position="24"/>
    </location>
</feature>
<feature type="region of interest" description="Disordered" evidence="1">
    <location>
        <begin position="1"/>
        <end position="67"/>
    </location>
</feature>
<keyword evidence="3" id="KW-1185">Reference proteome</keyword>
<protein>
    <recommendedName>
        <fullName evidence="4">PH domain-containing protein</fullName>
    </recommendedName>
</protein>
<feature type="region of interest" description="Disordered" evidence="1">
    <location>
        <begin position="148"/>
        <end position="206"/>
    </location>
</feature>
<accession>A0ABQ7K1F8</accession>
<feature type="compositionally biased region" description="Low complexity" evidence="1">
    <location>
        <begin position="25"/>
        <end position="67"/>
    </location>
</feature>
<name>A0ABQ7K1F8_9FUNG</name>
<proteinExistence type="predicted"/>
<sequence length="448" mass="49716">MASFSTALSLSPSNQGSSDIITSHNIDNVNNANNNTNTTTNNDATINNSATNSNNDNSTNNSNNNSIIASNTPVPFLSQLTQAQIRATESPLEILSRHILFDDELCIARTGIVFSEIRAACMNQIVNIEFQTVNNWIDLNDYSRVGGQLGQESPSGMAKDSYRCLTPEPSGRTNGHGGDGDNDYNDADADDEDDDEEEELGSPSRDAMVANIQTTVCFIPGPEMDPEDAIYEEQEPGGGRLFPPTEPQNLVDCHMGLKYFHWQDRLSFCGSLFYSTAIGAGSGYHQQGPSTWREGRFCIIGSVLWQCRPPNPHVTSCHRGLGQRENGQDQEEKWRCLDLSLVHGIETSLGYFSARARFLDPTDIDHGEQQQGQTVSVRVRDVSEDYYPVKNGFRLCMAQTNDQVKQRTVFDMEFYAESAEMGQRWVSALMEACRERPATPYWMAPSTI</sequence>
<reference evidence="2 3" key="1">
    <citation type="journal article" date="2020" name="Fungal Divers.">
        <title>Resolving the Mortierellaceae phylogeny through synthesis of multi-gene phylogenetics and phylogenomics.</title>
        <authorList>
            <person name="Vandepol N."/>
            <person name="Liber J."/>
            <person name="Desiro A."/>
            <person name="Na H."/>
            <person name="Kennedy M."/>
            <person name="Barry K."/>
            <person name="Grigoriev I.V."/>
            <person name="Miller A.N."/>
            <person name="O'Donnell K."/>
            <person name="Stajich J.E."/>
            <person name="Bonito G."/>
        </authorList>
    </citation>
    <scope>NUCLEOTIDE SEQUENCE [LARGE SCALE GENOMIC DNA]</scope>
    <source>
        <strain evidence="2 3">AD045</strain>
    </source>
</reference>
<feature type="compositionally biased region" description="Acidic residues" evidence="1">
    <location>
        <begin position="180"/>
        <end position="200"/>
    </location>
</feature>
<dbReference type="EMBL" id="JAAAIM010000431">
    <property type="protein sequence ID" value="KAG0288142.1"/>
    <property type="molecule type" value="Genomic_DNA"/>
</dbReference>
<evidence type="ECO:0000256" key="1">
    <source>
        <dbReference type="SAM" id="MobiDB-lite"/>
    </source>
</evidence>
<evidence type="ECO:0000313" key="3">
    <source>
        <dbReference type="Proteomes" id="UP001194696"/>
    </source>
</evidence>